<comment type="caution">
    <text evidence="2">The sequence shown here is derived from an EMBL/GenBank/DDBJ whole genome shotgun (WGS) entry which is preliminary data.</text>
</comment>
<feature type="compositionally biased region" description="Basic residues" evidence="1">
    <location>
        <begin position="183"/>
        <end position="195"/>
    </location>
</feature>
<evidence type="ECO:0000313" key="2">
    <source>
        <dbReference type="EMBL" id="KAG6458702.1"/>
    </source>
</evidence>
<dbReference type="Proteomes" id="UP000791440">
    <property type="component" value="Unassembled WGS sequence"/>
</dbReference>
<evidence type="ECO:0000256" key="1">
    <source>
        <dbReference type="SAM" id="MobiDB-lite"/>
    </source>
</evidence>
<gene>
    <name evidence="2" type="ORF">O3G_MSEX011002</name>
</gene>
<organism evidence="2 3">
    <name type="scientific">Manduca sexta</name>
    <name type="common">Tobacco hawkmoth</name>
    <name type="synonym">Tobacco hornworm</name>
    <dbReference type="NCBI Taxonomy" id="7130"/>
    <lineage>
        <taxon>Eukaryota</taxon>
        <taxon>Metazoa</taxon>
        <taxon>Ecdysozoa</taxon>
        <taxon>Arthropoda</taxon>
        <taxon>Hexapoda</taxon>
        <taxon>Insecta</taxon>
        <taxon>Pterygota</taxon>
        <taxon>Neoptera</taxon>
        <taxon>Endopterygota</taxon>
        <taxon>Lepidoptera</taxon>
        <taxon>Glossata</taxon>
        <taxon>Ditrysia</taxon>
        <taxon>Bombycoidea</taxon>
        <taxon>Sphingidae</taxon>
        <taxon>Sphinginae</taxon>
        <taxon>Sphingini</taxon>
        <taxon>Manduca</taxon>
    </lineage>
</organism>
<accession>A0A921ZL34</accession>
<keyword evidence="3" id="KW-1185">Reference proteome</keyword>
<feature type="region of interest" description="Disordered" evidence="1">
    <location>
        <begin position="232"/>
        <end position="262"/>
    </location>
</feature>
<feature type="region of interest" description="Disordered" evidence="1">
    <location>
        <begin position="143"/>
        <end position="204"/>
    </location>
</feature>
<evidence type="ECO:0000313" key="3">
    <source>
        <dbReference type="Proteomes" id="UP000791440"/>
    </source>
</evidence>
<proteinExistence type="predicted"/>
<name>A0A921ZL34_MANSE</name>
<protein>
    <submittedName>
        <fullName evidence="2">Uncharacterized protein</fullName>
    </submittedName>
</protein>
<dbReference type="AlphaFoldDB" id="A0A921ZL34"/>
<reference evidence="2" key="1">
    <citation type="journal article" date="2016" name="Insect Biochem. Mol. Biol.">
        <title>Multifaceted biological insights from a draft genome sequence of the tobacco hornworm moth, Manduca sexta.</title>
        <authorList>
            <person name="Kanost M.R."/>
            <person name="Arrese E.L."/>
            <person name="Cao X."/>
            <person name="Chen Y.R."/>
            <person name="Chellapilla S."/>
            <person name="Goldsmith M.R."/>
            <person name="Grosse-Wilde E."/>
            <person name="Heckel D.G."/>
            <person name="Herndon N."/>
            <person name="Jiang H."/>
            <person name="Papanicolaou A."/>
            <person name="Qu J."/>
            <person name="Soulages J.L."/>
            <person name="Vogel H."/>
            <person name="Walters J."/>
            <person name="Waterhouse R.M."/>
            <person name="Ahn S.J."/>
            <person name="Almeida F.C."/>
            <person name="An C."/>
            <person name="Aqrawi P."/>
            <person name="Bretschneider A."/>
            <person name="Bryant W.B."/>
            <person name="Bucks S."/>
            <person name="Chao H."/>
            <person name="Chevignon G."/>
            <person name="Christen J.M."/>
            <person name="Clarke D.F."/>
            <person name="Dittmer N.T."/>
            <person name="Ferguson L.C.F."/>
            <person name="Garavelou S."/>
            <person name="Gordon K.H.J."/>
            <person name="Gunaratna R.T."/>
            <person name="Han Y."/>
            <person name="Hauser F."/>
            <person name="He Y."/>
            <person name="Heidel-Fischer H."/>
            <person name="Hirsh A."/>
            <person name="Hu Y."/>
            <person name="Jiang H."/>
            <person name="Kalra D."/>
            <person name="Klinner C."/>
            <person name="Konig C."/>
            <person name="Kovar C."/>
            <person name="Kroll A.R."/>
            <person name="Kuwar S.S."/>
            <person name="Lee S.L."/>
            <person name="Lehman R."/>
            <person name="Li K."/>
            <person name="Li Z."/>
            <person name="Liang H."/>
            <person name="Lovelace S."/>
            <person name="Lu Z."/>
            <person name="Mansfield J.H."/>
            <person name="McCulloch K.J."/>
            <person name="Mathew T."/>
            <person name="Morton B."/>
            <person name="Muzny D.M."/>
            <person name="Neunemann D."/>
            <person name="Ongeri F."/>
            <person name="Pauchet Y."/>
            <person name="Pu L.L."/>
            <person name="Pyrousis I."/>
            <person name="Rao X.J."/>
            <person name="Redding A."/>
            <person name="Roesel C."/>
            <person name="Sanchez-Gracia A."/>
            <person name="Schaack S."/>
            <person name="Shukla A."/>
            <person name="Tetreau G."/>
            <person name="Wang Y."/>
            <person name="Xiong G.H."/>
            <person name="Traut W."/>
            <person name="Walsh T.K."/>
            <person name="Worley K.C."/>
            <person name="Wu D."/>
            <person name="Wu W."/>
            <person name="Wu Y.Q."/>
            <person name="Zhang X."/>
            <person name="Zou Z."/>
            <person name="Zucker H."/>
            <person name="Briscoe A.D."/>
            <person name="Burmester T."/>
            <person name="Clem R.J."/>
            <person name="Feyereisen R."/>
            <person name="Grimmelikhuijzen C.J.P."/>
            <person name="Hamodrakas S.J."/>
            <person name="Hansson B.S."/>
            <person name="Huguet E."/>
            <person name="Jermiin L.S."/>
            <person name="Lan Q."/>
            <person name="Lehman H.K."/>
            <person name="Lorenzen M."/>
            <person name="Merzendorfer H."/>
            <person name="Michalopoulos I."/>
            <person name="Morton D.B."/>
            <person name="Muthukrishnan S."/>
            <person name="Oakeshott J.G."/>
            <person name="Palmer W."/>
            <person name="Park Y."/>
            <person name="Passarelli A.L."/>
            <person name="Rozas J."/>
            <person name="Schwartz L.M."/>
            <person name="Smith W."/>
            <person name="Southgate A."/>
            <person name="Vilcinskas A."/>
            <person name="Vogt R."/>
            <person name="Wang P."/>
            <person name="Werren J."/>
            <person name="Yu X.Q."/>
            <person name="Zhou J.J."/>
            <person name="Brown S.J."/>
            <person name="Scherer S.E."/>
            <person name="Richards S."/>
            <person name="Blissard G.W."/>
        </authorList>
    </citation>
    <scope>NUCLEOTIDE SEQUENCE</scope>
</reference>
<feature type="region of interest" description="Disordered" evidence="1">
    <location>
        <begin position="1"/>
        <end position="43"/>
    </location>
</feature>
<sequence>MSQPRMRKASVMVAGNGNRPHVAINKASGDRGPYAPAPKQLPEKRNRNKIPKTIRYDLENALVGLCDVWFEEIKPHLVRNNIKLHVHGAGVAGAAGPAGGDHQRLPPGAPGCSHLDPGAAPDHSLLPGANCAGCCLMPPTASRAQSLRPPARLTRSRSRQLLPSPPFPLSPPLINQNLNTKGERKRTHRFRRNIRSPKSPSAQSTLRVPRICRTYCALPSPTTPKTLLRRIQPAHPQQRRESFLTSSKKQVEKKNRSTQTEMFSSRIRCSVQQKRVPPTPFGRCAATTTFFPLKCEKNIISPKNAVDQPKFSKPPLFYKDFINIVGERHDKRLKLLYRSPTREECPSILNLVQSSKDTPIEAYSRKKRPWR</sequence>
<dbReference type="EMBL" id="JH668592">
    <property type="protein sequence ID" value="KAG6458702.1"/>
    <property type="molecule type" value="Genomic_DNA"/>
</dbReference>
<reference evidence="2" key="2">
    <citation type="submission" date="2020-12" db="EMBL/GenBank/DDBJ databases">
        <authorList>
            <person name="Kanost M."/>
        </authorList>
    </citation>
    <scope>NUCLEOTIDE SEQUENCE</scope>
</reference>